<comment type="caution">
    <text evidence="7">The sequence shown here is derived from an EMBL/GenBank/DDBJ whole genome shotgun (WGS) entry which is preliminary data.</text>
</comment>
<evidence type="ECO:0000259" key="6">
    <source>
        <dbReference type="PROSITE" id="PS50977"/>
    </source>
</evidence>
<keyword evidence="2" id="KW-0805">Transcription regulation</keyword>
<name>A0A1E3RHK1_MYCFV</name>
<dbReference type="PROSITE" id="PS50977">
    <property type="entry name" value="HTH_TETR_2"/>
    <property type="match status" value="1"/>
</dbReference>
<protein>
    <submittedName>
        <fullName evidence="7">TetR family transcriptional regulator</fullName>
    </submittedName>
</protein>
<dbReference type="GO" id="GO:0000976">
    <property type="term" value="F:transcription cis-regulatory region binding"/>
    <property type="evidence" value="ECO:0007669"/>
    <property type="project" value="TreeGrafter"/>
</dbReference>
<feature type="domain" description="HTH tetR-type" evidence="6">
    <location>
        <begin position="12"/>
        <end position="72"/>
    </location>
</feature>
<dbReference type="EMBL" id="MIHA01000010">
    <property type="protein sequence ID" value="ODQ89340.1"/>
    <property type="molecule type" value="Genomic_DNA"/>
</dbReference>
<keyword evidence="3 5" id="KW-0238">DNA-binding</keyword>
<comment type="subunit">
    <text evidence="1">Homodimer.</text>
</comment>
<keyword evidence="4" id="KW-0804">Transcription</keyword>
<evidence type="ECO:0000256" key="1">
    <source>
        <dbReference type="ARBA" id="ARBA00011738"/>
    </source>
</evidence>
<dbReference type="PANTHER" id="PTHR30055:SF234">
    <property type="entry name" value="HTH-TYPE TRANSCRIPTIONAL REGULATOR BETI"/>
    <property type="match status" value="1"/>
</dbReference>
<evidence type="ECO:0000256" key="4">
    <source>
        <dbReference type="ARBA" id="ARBA00023163"/>
    </source>
</evidence>
<accession>A0A1E3RHK1</accession>
<dbReference type="PANTHER" id="PTHR30055">
    <property type="entry name" value="HTH-TYPE TRANSCRIPTIONAL REGULATOR RUTR"/>
    <property type="match status" value="1"/>
</dbReference>
<dbReference type="InterPro" id="IPR001647">
    <property type="entry name" value="HTH_TetR"/>
</dbReference>
<dbReference type="Gene3D" id="1.10.357.10">
    <property type="entry name" value="Tetracycline Repressor, domain 2"/>
    <property type="match status" value="1"/>
</dbReference>
<dbReference type="PRINTS" id="PR00455">
    <property type="entry name" value="HTHTETR"/>
</dbReference>
<evidence type="ECO:0000256" key="5">
    <source>
        <dbReference type="PROSITE-ProRule" id="PRU00335"/>
    </source>
</evidence>
<dbReference type="GO" id="GO:0003700">
    <property type="term" value="F:DNA-binding transcription factor activity"/>
    <property type="evidence" value="ECO:0007669"/>
    <property type="project" value="TreeGrafter"/>
</dbReference>
<keyword evidence="8" id="KW-1185">Reference proteome</keyword>
<evidence type="ECO:0000313" key="8">
    <source>
        <dbReference type="Proteomes" id="UP000094053"/>
    </source>
</evidence>
<dbReference type="GO" id="GO:0045892">
    <property type="term" value="P:negative regulation of DNA-templated transcription"/>
    <property type="evidence" value="ECO:0007669"/>
    <property type="project" value="UniProtKB-ARBA"/>
</dbReference>
<gene>
    <name evidence="7" type="ORF">BHQ18_15295</name>
</gene>
<dbReference type="RefSeq" id="WP_069414469.1">
    <property type="nucleotide sequence ID" value="NZ_JACKUL010000020.1"/>
</dbReference>
<dbReference type="STRING" id="1776.BHQ18_15295"/>
<dbReference type="SUPFAM" id="SSF46689">
    <property type="entry name" value="Homeodomain-like"/>
    <property type="match status" value="1"/>
</dbReference>
<evidence type="ECO:0000256" key="2">
    <source>
        <dbReference type="ARBA" id="ARBA00023015"/>
    </source>
</evidence>
<dbReference type="Gene3D" id="1.10.10.60">
    <property type="entry name" value="Homeodomain-like"/>
    <property type="match status" value="1"/>
</dbReference>
<dbReference type="InterPro" id="IPR009057">
    <property type="entry name" value="Homeodomain-like_sf"/>
</dbReference>
<evidence type="ECO:0000256" key="3">
    <source>
        <dbReference type="ARBA" id="ARBA00023125"/>
    </source>
</evidence>
<proteinExistence type="predicted"/>
<evidence type="ECO:0000313" key="7">
    <source>
        <dbReference type="EMBL" id="ODQ89340.1"/>
    </source>
</evidence>
<dbReference type="FunFam" id="1.10.10.60:FF:000141">
    <property type="entry name" value="TetR family transcriptional regulator"/>
    <property type="match status" value="1"/>
</dbReference>
<feature type="DNA-binding region" description="H-T-H motif" evidence="5">
    <location>
        <begin position="35"/>
        <end position="54"/>
    </location>
</feature>
<organism evidence="7 8">
    <name type="scientific">Mycolicibacterium flavescens</name>
    <name type="common">Mycobacterium flavescens</name>
    <dbReference type="NCBI Taxonomy" id="1776"/>
    <lineage>
        <taxon>Bacteria</taxon>
        <taxon>Bacillati</taxon>
        <taxon>Actinomycetota</taxon>
        <taxon>Actinomycetes</taxon>
        <taxon>Mycobacteriales</taxon>
        <taxon>Mycobacteriaceae</taxon>
        <taxon>Mycolicibacterium</taxon>
    </lineage>
</organism>
<dbReference type="Pfam" id="PF00440">
    <property type="entry name" value="TetR_N"/>
    <property type="match status" value="1"/>
</dbReference>
<reference evidence="8" key="1">
    <citation type="submission" date="2016-09" db="EMBL/GenBank/DDBJ databases">
        <authorList>
            <person name="Greninger A.L."/>
            <person name="Jerome K.R."/>
            <person name="Mcnair B."/>
            <person name="Wallis C."/>
            <person name="Fang F."/>
        </authorList>
    </citation>
    <scope>NUCLEOTIDE SEQUENCE [LARGE SCALE GENOMIC DNA]</scope>
    <source>
        <strain evidence="8">M6</strain>
    </source>
</reference>
<dbReference type="OrthoDB" id="5112469at2"/>
<sequence length="193" mass="21545">MTVNALEMSRGERTRSAILQASRDLFLQRGFNGTPINAITEACGISRAGFYTYFKDKREIFDVLGRTAYHDALNVIERCKAAIESDDADAVREWVREYFAYMDRHGAFVTAAAHTAPDDEAFRRSRNHMMTRAAWKLGQAIRADGPHSPEVIGVTAMGMLDRAWYAVHTQSVAVDRAEMIAACADSIAAMSRY</sequence>
<dbReference type="AlphaFoldDB" id="A0A1E3RHK1"/>
<dbReference type="Proteomes" id="UP000094053">
    <property type="component" value="Unassembled WGS sequence"/>
</dbReference>
<dbReference type="InterPro" id="IPR050109">
    <property type="entry name" value="HTH-type_TetR-like_transc_reg"/>
</dbReference>